<evidence type="ECO:0000313" key="1">
    <source>
        <dbReference type="EMBL" id="GAT43243.1"/>
    </source>
</evidence>
<evidence type="ECO:0000313" key="2">
    <source>
        <dbReference type="Proteomes" id="UP000815677"/>
    </source>
</evidence>
<protein>
    <recommendedName>
        <fullName evidence="3">F-box domain-containing protein</fullName>
    </recommendedName>
</protein>
<sequence length="421" mass="48042">MSSKSRRRPPPALPAELWISILDLALQHLSPLERIRTMDSSSFLLDGYDPLDERHFMRFIKVRDRPSHRAASAHGVLKTVHSLGRVCRLWHQLSQELAYQTVRLDTRRWKSLCAALDDTERSVAPWIRSIMLSTTRFDHNMQMLQQPAFCDTLEAVLQPEFPRNEAIYAPEKGVVLPPLRNLRWIFWVDTHWSHSSLESVLAASAPNIQHIVLASSRTIGPESNRDRIRIPSTGLPRLETLAIERVTGLQADTILGARLPNLTELTLHPMHLLMTPEAYDPILSLRTLTLIDRPISKVYISCTAIRARFPALKELRFDACSTFRLPEKPFTQLVCVHLLLPVEPPLNVFPAIANLPLLRDHAAFGALERVVLSGKGWGYLRQPKMMTELKEVEDMKAAKGTRREIRVESRDGREWTLDRIG</sequence>
<evidence type="ECO:0008006" key="3">
    <source>
        <dbReference type="Google" id="ProtNLM"/>
    </source>
</evidence>
<reference evidence="1" key="1">
    <citation type="submission" date="2014-09" db="EMBL/GenBank/DDBJ databases">
        <title>Genome sequence of the luminous mushroom Mycena chlorophos for searching fungal bioluminescence genes.</title>
        <authorList>
            <person name="Tanaka Y."/>
            <person name="Kasuga D."/>
            <person name="Oba Y."/>
            <person name="Hase S."/>
            <person name="Sato K."/>
            <person name="Oba Y."/>
            <person name="Sakakibara Y."/>
        </authorList>
    </citation>
    <scope>NUCLEOTIDE SEQUENCE</scope>
</reference>
<dbReference type="SUPFAM" id="SSF52047">
    <property type="entry name" value="RNI-like"/>
    <property type="match status" value="1"/>
</dbReference>
<gene>
    <name evidence="1" type="ORF">MCHLO_00932</name>
</gene>
<accession>A0ABQ0KWB6</accession>
<dbReference type="Gene3D" id="3.80.10.10">
    <property type="entry name" value="Ribonuclease Inhibitor"/>
    <property type="match status" value="1"/>
</dbReference>
<dbReference type="EMBL" id="DF838741">
    <property type="protein sequence ID" value="GAT43243.1"/>
    <property type="molecule type" value="Genomic_DNA"/>
</dbReference>
<dbReference type="Proteomes" id="UP000815677">
    <property type="component" value="Unassembled WGS sequence"/>
</dbReference>
<keyword evidence="2" id="KW-1185">Reference proteome</keyword>
<organism evidence="1 2">
    <name type="scientific">Mycena chlorophos</name>
    <name type="common">Agaric fungus</name>
    <name type="synonym">Agaricus chlorophos</name>
    <dbReference type="NCBI Taxonomy" id="658473"/>
    <lineage>
        <taxon>Eukaryota</taxon>
        <taxon>Fungi</taxon>
        <taxon>Dikarya</taxon>
        <taxon>Basidiomycota</taxon>
        <taxon>Agaricomycotina</taxon>
        <taxon>Agaricomycetes</taxon>
        <taxon>Agaricomycetidae</taxon>
        <taxon>Agaricales</taxon>
        <taxon>Marasmiineae</taxon>
        <taxon>Mycenaceae</taxon>
        <taxon>Mycena</taxon>
    </lineage>
</organism>
<dbReference type="InterPro" id="IPR032675">
    <property type="entry name" value="LRR_dom_sf"/>
</dbReference>
<proteinExistence type="predicted"/>
<name>A0ABQ0KWB6_MYCCL</name>